<sequence length="488" mass="53194">MSDRRTMIECMFEPRHDAAASVIDRIRAASRAENRAAGARLEAIGELDLLRLRACGERESWSTDTWDAISAEVAAALHISQGLASSYLNYSRAMRNRLPRIGAALSAGDISYSTFQTIVYRTDLITDPEVMATVDAKLATKVRQWPSMTRGRLGAAVDRVVAAADRDAVRRTSKQQADREFSLWDTGNGLTEVFGRLVTTDARGVDARLNALARTVCERDPRTVKQRRADGLGALAAGADRLKCRCGQPTCPAGTTPVPSPVVIHVVANQSTVDGSTPEPGAIIGTDVLVPAELIAQLAESARLRPLVHPGDAPAERGYVPSQALADFVRCRDLTCRFPGCDHPATGSDLDHTIPHSQGGSTHASNLKCLCRFHHLVKTFWGWRDRQLPDGTVIWTSPSGQTYVTAPGSALLFPDLCAPTGEVASPVEPDRYTDRAAMMPRRRRTRANYRRDYIAAERRRNRNARELCAAATQLTAPSRPPDGEPPPF</sequence>
<keyword evidence="3" id="KW-1185">Reference proteome</keyword>
<gene>
    <name evidence="2" type="ORF">AWC05_14340</name>
</gene>
<dbReference type="STRING" id="292462.AWC05_14340"/>
<reference evidence="2 3" key="1">
    <citation type="submission" date="2016-01" db="EMBL/GenBank/DDBJ databases">
        <title>The new phylogeny of the genus Mycobacterium.</title>
        <authorList>
            <person name="Tarcisio F."/>
            <person name="Conor M."/>
            <person name="Antonella G."/>
            <person name="Elisabetta G."/>
            <person name="Giulia F.S."/>
            <person name="Sara T."/>
            <person name="Anna F."/>
            <person name="Clotilde B."/>
            <person name="Roberto B."/>
            <person name="Veronica D.S."/>
            <person name="Fabio R."/>
            <person name="Monica P."/>
            <person name="Olivier J."/>
            <person name="Enrico T."/>
            <person name="Nicola S."/>
        </authorList>
    </citation>
    <scope>NUCLEOTIDE SEQUENCE [LARGE SCALE GENOMIC DNA]</scope>
    <source>
        <strain evidence="2 3">DSM 44852</strain>
    </source>
</reference>
<dbReference type="SMART" id="SM00507">
    <property type="entry name" value="HNHc"/>
    <property type="match status" value="1"/>
</dbReference>
<evidence type="ECO:0000313" key="3">
    <source>
        <dbReference type="Proteomes" id="UP000193010"/>
    </source>
</evidence>
<feature type="domain" description="HNH nuclease" evidence="1">
    <location>
        <begin position="324"/>
        <end position="376"/>
    </location>
</feature>
<proteinExistence type="predicted"/>
<dbReference type="Gene3D" id="1.10.30.50">
    <property type="match status" value="1"/>
</dbReference>
<dbReference type="CDD" id="cd00085">
    <property type="entry name" value="HNHc"/>
    <property type="match status" value="1"/>
</dbReference>
<dbReference type="InterPro" id="IPR003870">
    <property type="entry name" value="DUF222"/>
</dbReference>
<organism evidence="2 3">
    <name type="scientific">Mycobacterium florentinum</name>
    <dbReference type="NCBI Taxonomy" id="292462"/>
    <lineage>
        <taxon>Bacteria</taxon>
        <taxon>Bacillati</taxon>
        <taxon>Actinomycetota</taxon>
        <taxon>Actinomycetes</taxon>
        <taxon>Mycobacteriales</taxon>
        <taxon>Mycobacteriaceae</taxon>
        <taxon>Mycobacterium</taxon>
        <taxon>Mycobacterium simiae complex</taxon>
    </lineage>
</organism>
<comment type="caution">
    <text evidence="2">The sequence shown here is derived from an EMBL/GenBank/DDBJ whole genome shotgun (WGS) entry which is preliminary data.</text>
</comment>
<evidence type="ECO:0000259" key="1">
    <source>
        <dbReference type="SMART" id="SM00507"/>
    </source>
</evidence>
<dbReference type="InterPro" id="IPR003615">
    <property type="entry name" value="HNH_nuc"/>
</dbReference>
<dbReference type="EMBL" id="LQOV01000007">
    <property type="protein sequence ID" value="ORV55042.1"/>
    <property type="molecule type" value="Genomic_DNA"/>
</dbReference>
<evidence type="ECO:0000313" key="2">
    <source>
        <dbReference type="EMBL" id="ORV55042.1"/>
    </source>
</evidence>
<dbReference type="AlphaFoldDB" id="A0A1X1UDY6"/>
<dbReference type="Proteomes" id="UP000193010">
    <property type="component" value="Unassembled WGS sequence"/>
</dbReference>
<dbReference type="OrthoDB" id="5242272at2"/>
<protein>
    <recommendedName>
        <fullName evidence="1">HNH nuclease domain-containing protein</fullName>
    </recommendedName>
</protein>
<accession>A0A1X1UDY6</accession>
<dbReference type="Pfam" id="PF02720">
    <property type="entry name" value="DUF222"/>
    <property type="match status" value="1"/>
</dbReference>
<name>A0A1X1UDY6_MYCFL</name>